<evidence type="ECO:0000313" key="1">
    <source>
        <dbReference type="EMBL" id="KAF4733134.1"/>
    </source>
</evidence>
<name>A0A7J6SJL0_PEROL</name>
<dbReference type="AlphaFoldDB" id="A0A7J6SJL0"/>
<evidence type="ECO:0000313" key="3">
    <source>
        <dbReference type="Proteomes" id="UP000553632"/>
    </source>
</evidence>
<organism evidence="1 4">
    <name type="scientific">Perkinsus olseni</name>
    <name type="common">Perkinsus atlanticus</name>
    <dbReference type="NCBI Taxonomy" id="32597"/>
    <lineage>
        <taxon>Eukaryota</taxon>
        <taxon>Sar</taxon>
        <taxon>Alveolata</taxon>
        <taxon>Perkinsozoa</taxon>
        <taxon>Perkinsea</taxon>
        <taxon>Perkinsida</taxon>
        <taxon>Perkinsidae</taxon>
        <taxon>Perkinsus</taxon>
    </lineage>
</organism>
<keyword evidence="3" id="KW-1185">Reference proteome</keyword>
<accession>A0A7J6SJL0</accession>
<dbReference type="EMBL" id="JABANM010014136">
    <property type="protein sequence ID" value="KAF4733134.1"/>
    <property type="molecule type" value="Genomic_DNA"/>
</dbReference>
<dbReference type="EMBL" id="JABANO010001853">
    <property type="protein sequence ID" value="KAF4758091.1"/>
    <property type="molecule type" value="Genomic_DNA"/>
</dbReference>
<dbReference type="OMA" id="FTQCSAC"/>
<protein>
    <submittedName>
        <fullName evidence="1">Uncharacterized protein</fullName>
    </submittedName>
</protein>
<gene>
    <name evidence="1" type="ORF">FOZ62_026688</name>
    <name evidence="2" type="ORF">FOZ63_007785</name>
</gene>
<sequence length="156" mass="16157">MTRKRTIEDVIDLTGGTPERGLSGRSAFQAEAVKHVRIDKAAVAESTFHKLMQAAQALPSSTAGKGRTVQTAAARPPEPKCKYCGCLRVSVADECVLTFTQCSACGDSVCNMCSNYLSELGSNVGTVCAECGSTIQPAQASTTTSSSSSSSGGTCY</sequence>
<proteinExistence type="predicted"/>
<evidence type="ECO:0000313" key="4">
    <source>
        <dbReference type="Proteomes" id="UP000574390"/>
    </source>
</evidence>
<dbReference type="Proteomes" id="UP000574390">
    <property type="component" value="Unassembled WGS sequence"/>
</dbReference>
<comment type="caution">
    <text evidence="1">The sequence shown here is derived from an EMBL/GenBank/DDBJ whole genome shotgun (WGS) entry which is preliminary data.</text>
</comment>
<reference evidence="3 4" key="1">
    <citation type="submission" date="2020-04" db="EMBL/GenBank/DDBJ databases">
        <title>Perkinsus olseni comparative genomics.</title>
        <authorList>
            <person name="Bogema D.R."/>
        </authorList>
    </citation>
    <scope>NUCLEOTIDE SEQUENCE [LARGE SCALE GENOMIC DNA]</scope>
    <source>
        <strain evidence="1">ATCC PRA-205</strain>
        <strain evidence="2 3">ATCC PRA-207</strain>
    </source>
</reference>
<evidence type="ECO:0000313" key="2">
    <source>
        <dbReference type="EMBL" id="KAF4758091.1"/>
    </source>
</evidence>
<dbReference type="Proteomes" id="UP000553632">
    <property type="component" value="Unassembled WGS sequence"/>
</dbReference>